<feature type="compositionally biased region" description="Acidic residues" evidence="1">
    <location>
        <begin position="12"/>
        <end position="33"/>
    </location>
</feature>
<evidence type="ECO:0000313" key="2">
    <source>
        <dbReference type="EMBL" id="ORY83254.1"/>
    </source>
</evidence>
<gene>
    <name evidence="2" type="ORF">BCR37DRAFT_379277</name>
</gene>
<feature type="compositionally biased region" description="Basic and acidic residues" evidence="1">
    <location>
        <begin position="1"/>
        <end position="11"/>
    </location>
</feature>
<feature type="compositionally biased region" description="Polar residues" evidence="1">
    <location>
        <begin position="205"/>
        <end position="232"/>
    </location>
</feature>
<reference evidence="2 3" key="1">
    <citation type="submission" date="2016-07" db="EMBL/GenBank/DDBJ databases">
        <title>Pervasive Adenine N6-methylation of Active Genes in Fungi.</title>
        <authorList>
            <consortium name="DOE Joint Genome Institute"/>
            <person name="Mondo S.J."/>
            <person name="Dannebaum R.O."/>
            <person name="Kuo R.C."/>
            <person name="Labutti K."/>
            <person name="Haridas S."/>
            <person name="Kuo A."/>
            <person name="Salamov A."/>
            <person name="Ahrendt S.R."/>
            <person name="Lipzen A."/>
            <person name="Sullivan W."/>
            <person name="Andreopoulos W.B."/>
            <person name="Clum A."/>
            <person name="Lindquist E."/>
            <person name="Daum C."/>
            <person name="Ramamoorthy G.K."/>
            <person name="Gryganskyi A."/>
            <person name="Culley D."/>
            <person name="Magnuson J.K."/>
            <person name="James T.Y."/>
            <person name="O'Malley M.A."/>
            <person name="Stajich J.E."/>
            <person name="Spatafora J.W."/>
            <person name="Visel A."/>
            <person name="Grigoriev I.V."/>
        </authorList>
    </citation>
    <scope>NUCLEOTIDE SEQUENCE [LARGE SCALE GENOMIC DNA]</scope>
    <source>
        <strain evidence="2 3">12-1054</strain>
    </source>
</reference>
<sequence>MPSASFRHELGLGDEEEEEDDGQSYSDEEDEDYPPTTPRAKQHFGRGTLPLSPPDSTRRSAYPYSDRADMHTRTYDASTSGQLYHMSKITDVYASSLKSGNSYSELDMHGNDALYTPSESRSGLDSGSEYLGYAQDMSRQGSASDPYFNGGQYAAHWDEPQVRHSQHWEEACQQLQQATGLTPLQPPPLQSRQPFPGLPGLLHSRGSQQLSSPGQQYSPMTASSHTFTSTPLSGYPSEVSPAMHSGDGRFSPHTDFGGPLDLMQGPPVPPIGPPSQRSKYAHNLSLTGPEGEALQRYQHQLQGEHGPGPAGSDRPDQQRARAQSWHSRRGHRSD</sequence>
<protein>
    <submittedName>
        <fullName evidence="2">Uncharacterized protein</fullName>
    </submittedName>
</protein>
<dbReference type="RefSeq" id="XP_040725835.1">
    <property type="nucleotide sequence ID" value="XM_040869224.1"/>
</dbReference>
<feature type="region of interest" description="Disordered" evidence="1">
    <location>
        <begin position="174"/>
        <end position="334"/>
    </location>
</feature>
<feature type="compositionally biased region" description="Low complexity" evidence="1">
    <location>
        <begin position="174"/>
        <end position="183"/>
    </location>
</feature>
<dbReference type="GeneID" id="63785823"/>
<dbReference type="EMBL" id="MCFI01000008">
    <property type="protein sequence ID" value="ORY83254.1"/>
    <property type="molecule type" value="Genomic_DNA"/>
</dbReference>
<evidence type="ECO:0000256" key="1">
    <source>
        <dbReference type="SAM" id="MobiDB-lite"/>
    </source>
</evidence>
<proteinExistence type="predicted"/>
<keyword evidence="3" id="KW-1185">Reference proteome</keyword>
<dbReference type="Proteomes" id="UP000193685">
    <property type="component" value="Unassembled WGS sequence"/>
</dbReference>
<dbReference type="AlphaFoldDB" id="A0A1Y2FIP4"/>
<comment type="caution">
    <text evidence="2">The sequence shown here is derived from an EMBL/GenBank/DDBJ whole genome shotgun (WGS) entry which is preliminary data.</text>
</comment>
<organism evidence="2 3">
    <name type="scientific">Protomyces lactucae-debilis</name>
    <dbReference type="NCBI Taxonomy" id="2754530"/>
    <lineage>
        <taxon>Eukaryota</taxon>
        <taxon>Fungi</taxon>
        <taxon>Dikarya</taxon>
        <taxon>Ascomycota</taxon>
        <taxon>Taphrinomycotina</taxon>
        <taxon>Taphrinomycetes</taxon>
        <taxon>Taphrinales</taxon>
        <taxon>Protomycetaceae</taxon>
        <taxon>Protomyces</taxon>
    </lineage>
</organism>
<evidence type="ECO:0000313" key="3">
    <source>
        <dbReference type="Proteomes" id="UP000193685"/>
    </source>
</evidence>
<name>A0A1Y2FIP4_PROLT</name>
<feature type="region of interest" description="Disordered" evidence="1">
    <location>
        <begin position="1"/>
        <end position="81"/>
    </location>
</feature>
<accession>A0A1Y2FIP4</accession>